<gene>
    <name evidence="1" type="ORF">LVIROSA_LOCUS17609</name>
</gene>
<reference evidence="1 2" key="1">
    <citation type="submission" date="2022-01" db="EMBL/GenBank/DDBJ databases">
        <authorList>
            <person name="Xiong W."/>
            <person name="Schranz E."/>
        </authorList>
    </citation>
    <scope>NUCLEOTIDE SEQUENCE [LARGE SCALE GENOMIC DNA]</scope>
</reference>
<accession>A0AAU9N1Z3</accession>
<keyword evidence="2" id="KW-1185">Reference proteome</keyword>
<sequence length="117" mass="13371">MLQVFSIKMKFVEIVAISVGSEMSSQQHSRTMEKLSEDALSNIFIWLFPKYGVPESWVKHQAFSQFSGDILPYEFTSQNEFLFESKDSSAYVVSVVCAFMSLWYVCSTNSLSLNLQI</sequence>
<organism evidence="1 2">
    <name type="scientific">Lactuca virosa</name>
    <dbReference type="NCBI Taxonomy" id="75947"/>
    <lineage>
        <taxon>Eukaryota</taxon>
        <taxon>Viridiplantae</taxon>
        <taxon>Streptophyta</taxon>
        <taxon>Embryophyta</taxon>
        <taxon>Tracheophyta</taxon>
        <taxon>Spermatophyta</taxon>
        <taxon>Magnoliopsida</taxon>
        <taxon>eudicotyledons</taxon>
        <taxon>Gunneridae</taxon>
        <taxon>Pentapetalae</taxon>
        <taxon>asterids</taxon>
        <taxon>campanulids</taxon>
        <taxon>Asterales</taxon>
        <taxon>Asteraceae</taxon>
        <taxon>Cichorioideae</taxon>
        <taxon>Cichorieae</taxon>
        <taxon>Lactucinae</taxon>
        <taxon>Lactuca</taxon>
    </lineage>
</organism>
<proteinExistence type="predicted"/>
<dbReference type="AlphaFoldDB" id="A0AAU9N1Z3"/>
<name>A0AAU9N1Z3_9ASTR</name>
<comment type="caution">
    <text evidence="1">The sequence shown here is derived from an EMBL/GenBank/DDBJ whole genome shotgun (WGS) entry which is preliminary data.</text>
</comment>
<protein>
    <submittedName>
        <fullName evidence="1">Uncharacterized protein</fullName>
    </submittedName>
</protein>
<dbReference type="Proteomes" id="UP001157418">
    <property type="component" value="Unassembled WGS sequence"/>
</dbReference>
<evidence type="ECO:0000313" key="1">
    <source>
        <dbReference type="EMBL" id="CAH1430863.1"/>
    </source>
</evidence>
<evidence type="ECO:0000313" key="2">
    <source>
        <dbReference type="Proteomes" id="UP001157418"/>
    </source>
</evidence>
<dbReference type="EMBL" id="CAKMRJ010003334">
    <property type="protein sequence ID" value="CAH1430863.1"/>
    <property type="molecule type" value="Genomic_DNA"/>
</dbReference>